<accession>A0A7M2J462</accession>
<dbReference type="AlphaFoldDB" id="A0A7M2J462"/>
<evidence type="ECO:0000313" key="2">
    <source>
        <dbReference type="Proteomes" id="UP000593833"/>
    </source>
</evidence>
<evidence type="ECO:0000313" key="1">
    <source>
        <dbReference type="EMBL" id="QOU04405.1"/>
    </source>
</evidence>
<reference evidence="1 2" key="1">
    <citation type="submission" date="2020-10" db="EMBL/GenBank/DDBJ databases">
        <title>Complete genome sequence of a novel Pseudomonas fluorescens strain isolated from the flower of kumarahou (Pomaderris kumeraho).</title>
        <authorList>
            <person name="Summers M.C."/>
            <person name="Nowak V."/>
            <person name="Fairhurst M.J."/>
            <person name="Owen J.G."/>
            <person name="Gerth M.L."/>
            <person name="Patrick W.M."/>
        </authorList>
    </citation>
    <scope>NUCLEOTIDE SEQUENCE [LARGE SCALE GENOMIC DNA]</scope>
    <source>
        <strain evidence="1 2">KF1</strain>
    </source>
</reference>
<proteinExistence type="predicted"/>
<dbReference type="RefSeq" id="WP_193689822.1">
    <property type="nucleotide sequence ID" value="NZ_CP063233.1"/>
</dbReference>
<dbReference type="Proteomes" id="UP000593833">
    <property type="component" value="Chromosome"/>
</dbReference>
<organism evidence="1 2">
    <name type="scientific">Pseudomonas fluorescens</name>
    <dbReference type="NCBI Taxonomy" id="294"/>
    <lineage>
        <taxon>Bacteria</taxon>
        <taxon>Pseudomonadati</taxon>
        <taxon>Pseudomonadota</taxon>
        <taxon>Gammaproteobacteria</taxon>
        <taxon>Pseudomonadales</taxon>
        <taxon>Pseudomonadaceae</taxon>
        <taxon>Pseudomonas</taxon>
    </lineage>
</organism>
<sequence length="670" mass="75205">MSATEVLFKAGITRVLMVDDDLRTKPTITDVIECAPRGQHSVKDILEDPDHDATERLVELLQEKGLPHTTLEELFQGLAEDDILERCEEDLKVPYNSAIERLRGFQEPLQKIQSWVHARKRIGVVTSPKIPELKDGEFYDLLIVDYYLVDNQSAPTRAFITRMIEAHRECEKPLLIILMSSHKEGVTKDLSEIRDEVGASASRFRVLVKPIATHGEPDAVVKERWIQALTQLAHERALINPMEQFVKAWQEGLKKATDTMIKRLYELDASAYAILAATAEADSMSIEEYMADVLAKRVSAETEQHAEVSEHTSALQTALVGFQSTVGPTINQGVEVKDAQHAIRSLMSDVVWHRSLWYEPKADVPPKGIRKETADGATNTLAPATDVSITVVGEIENLGKVAQAEFMTALVAQPVDDPVHPGANEPVASAPIAKIADQQEIAAREDGKAVALVPVTTGITDDRLRWMKRYLRFGTVLREKTGLKRYFVNITQACDVQNVRFSAANDYHYLFMRGDKLPVDRVSVGEKIFESQYYAQSAAVDEFHSFHWNLRQPFTPSMAEVLESLEQYSIEGQLRNESAYAVLAKFVSQATRVAQVRMPKIYRCPVTVFLRHEGQWVHHVPNTDAEIFSSSWERKTGVWCNQFGLDDAFSMVSTINGTDDAAKETLKKTF</sequence>
<name>A0A7M2J462_PSEFL</name>
<gene>
    <name evidence="1" type="ORF">IM720_27565</name>
</gene>
<dbReference type="EMBL" id="CP063233">
    <property type="protein sequence ID" value="QOU04405.1"/>
    <property type="molecule type" value="Genomic_DNA"/>
</dbReference>
<protein>
    <submittedName>
        <fullName evidence="1">Uncharacterized protein</fullName>
    </submittedName>
</protein>